<dbReference type="GO" id="GO:0016971">
    <property type="term" value="F:flavin-dependent sulfhydryl oxidase activity"/>
    <property type="evidence" value="ECO:0007669"/>
    <property type="project" value="InterPro"/>
</dbReference>
<protein>
    <submittedName>
        <fullName evidence="2">QSOX1 protein</fullName>
    </submittedName>
</protein>
<dbReference type="Pfam" id="PF00085">
    <property type="entry name" value="Thioredoxin"/>
    <property type="match status" value="1"/>
</dbReference>
<dbReference type="PANTHER" id="PTHR22897:SF8">
    <property type="entry name" value="SULFHYDRYL OXIDASE"/>
    <property type="match status" value="1"/>
</dbReference>
<dbReference type="SUPFAM" id="SSF52833">
    <property type="entry name" value="Thioredoxin-like"/>
    <property type="match status" value="1"/>
</dbReference>
<comment type="caution">
    <text evidence="2">The sequence shown here is derived from an EMBL/GenBank/DDBJ whole genome shotgun (WGS) entry which is preliminary data.</text>
</comment>
<dbReference type="CDD" id="cd02961">
    <property type="entry name" value="PDI_a_family"/>
    <property type="match status" value="1"/>
</dbReference>
<evidence type="ECO:0000313" key="2">
    <source>
        <dbReference type="EMBL" id="CAE7934372.1"/>
    </source>
</evidence>
<feature type="non-terminal residue" evidence="2">
    <location>
        <position position="1"/>
    </location>
</feature>
<dbReference type="Gene3D" id="3.40.30.10">
    <property type="entry name" value="Glutaredoxin"/>
    <property type="match status" value="1"/>
</dbReference>
<evidence type="ECO:0000259" key="1">
    <source>
        <dbReference type="PROSITE" id="PS51352"/>
    </source>
</evidence>
<dbReference type="PROSITE" id="PS51352">
    <property type="entry name" value="THIOREDOXIN_2"/>
    <property type="match status" value="1"/>
</dbReference>
<dbReference type="GO" id="GO:0003756">
    <property type="term" value="F:protein disulfide isomerase activity"/>
    <property type="evidence" value="ECO:0007669"/>
    <property type="project" value="TreeGrafter"/>
</dbReference>
<dbReference type="GO" id="GO:0005615">
    <property type="term" value="C:extracellular space"/>
    <property type="evidence" value="ECO:0007669"/>
    <property type="project" value="TreeGrafter"/>
</dbReference>
<dbReference type="GO" id="GO:0006457">
    <property type="term" value="P:protein folding"/>
    <property type="evidence" value="ECO:0007669"/>
    <property type="project" value="TreeGrafter"/>
</dbReference>
<dbReference type="InterPro" id="IPR036249">
    <property type="entry name" value="Thioredoxin-like_sf"/>
</dbReference>
<accession>A0A813C1V3</accession>
<dbReference type="Proteomes" id="UP000601435">
    <property type="component" value="Unassembled WGS sequence"/>
</dbReference>
<feature type="domain" description="Thioredoxin" evidence="1">
    <location>
        <begin position="59"/>
        <end position="181"/>
    </location>
</feature>
<organism evidence="2 3">
    <name type="scientific">Symbiodinium necroappetens</name>
    <dbReference type="NCBI Taxonomy" id="1628268"/>
    <lineage>
        <taxon>Eukaryota</taxon>
        <taxon>Sar</taxon>
        <taxon>Alveolata</taxon>
        <taxon>Dinophyceae</taxon>
        <taxon>Suessiales</taxon>
        <taxon>Symbiodiniaceae</taxon>
        <taxon>Symbiodinium</taxon>
    </lineage>
</organism>
<reference evidence="2" key="1">
    <citation type="submission" date="2021-02" db="EMBL/GenBank/DDBJ databases">
        <authorList>
            <person name="Dougan E. K."/>
            <person name="Rhodes N."/>
            <person name="Thang M."/>
            <person name="Chan C."/>
        </authorList>
    </citation>
    <scope>NUCLEOTIDE SEQUENCE</scope>
</reference>
<dbReference type="AlphaFoldDB" id="A0A813C1V3"/>
<keyword evidence="3" id="KW-1185">Reference proteome</keyword>
<dbReference type="EMBL" id="CAJNJA010083164">
    <property type="protein sequence ID" value="CAE7934372.1"/>
    <property type="molecule type" value="Genomic_DNA"/>
</dbReference>
<name>A0A813C1V3_9DINO</name>
<dbReference type="OrthoDB" id="412837at2759"/>
<gene>
    <name evidence="2" type="primary">QSOX1</name>
    <name evidence="2" type="ORF">SNEC2469_LOCUS32635</name>
</gene>
<proteinExistence type="predicted"/>
<dbReference type="InterPro" id="IPR017937">
    <property type="entry name" value="Thioredoxin_CS"/>
</dbReference>
<dbReference type="InterPro" id="IPR039798">
    <property type="entry name" value="Sulfhydryl_oxidase"/>
</dbReference>
<dbReference type="PROSITE" id="PS00194">
    <property type="entry name" value="THIOREDOXIN_1"/>
    <property type="match status" value="1"/>
</dbReference>
<sequence>MIRGRCHGWFPSRNMLGSRGLNCLITKLSEWQRKHVHVDSRVLCLFVRYGTAAGGKKLFQASKILRLLDAARVETEIANARNPWVVMYYADWCPHCHHYAPVFERIASAVSPAHQGAVHFGALNCPDFLAFCMKIQVSGYPTIRTYHFKGDTGSPLGGKNPDKKMVHQQDAFVAWIRKNTPSPLQPGTEAGNLTLLGLHTVPALGTPSIKPGLRGAPRNEAGGATSVAPASVLRQTEVLRDALPALHLVDAEVAILYSLSQGAFLKGSADGTLRGQSLEELQ</sequence>
<dbReference type="PANTHER" id="PTHR22897">
    <property type="entry name" value="QUIESCIN Q6-RELATED SULFHYDRYL OXIDASE"/>
    <property type="match status" value="1"/>
</dbReference>
<dbReference type="InterPro" id="IPR013766">
    <property type="entry name" value="Thioredoxin_domain"/>
</dbReference>
<dbReference type="GO" id="GO:0000139">
    <property type="term" value="C:Golgi membrane"/>
    <property type="evidence" value="ECO:0007669"/>
    <property type="project" value="TreeGrafter"/>
</dbReference>
<evidence type="ECO:0000313" key="3">
    <source>
        <dbReference type="Proteomes" id="UP000601435"/>
    </source>
</evidence>